<dbReference type="SUPFAM" id="SSF53067">
    <property type="entry name" value="Actin-like ATPase domain"/>
    <property type="match status" value="2"/>
</dbReference>
<keyword evidence="10 16" id="KW-0418">Kinase</keyword>
<evidence type="ECO:0000256" key="16">
    <source>
        <dbReference type="HAMAP-Rule" id="MF_01274"/>
    </source>
</evidence>
<keyword evidence="12 16" id="KW-0630">Potassium</keyword>
<sequence length="237" mass="26946">MFGIIDIGNTNIHIAFCNREEIYDYKTIPFTDYKLLYNIFNSVSTNRYILCSVNNNNFSKVSKLLEGKESIGIEFIKPLKRMGFYETMGVDRIANTYHIIKRKREGIVLSLGTMNVIDIIKEGQFKGGMIFPGVESMINCVNRHADLINAQKGFNCNTDIIGLNTVDCISAGIANIQRNGIISTVKKLQKKYNINDIYYTGGGYKLVESESGWILDKLLTIKGIKDLARDYYECNWD</sequence>
<comment type="caution">
    <text evidence="17">The sequence shown here is derived from an EMBL/GenBank/DDBJ whole genome shotgun (WGS) entry which is preliminary data.</text>
</comment>
<dbReference type="Proteomes" id="UP000271125">
    <property type="component" value="Unassembled WGS sequence"/>
</dbReference>
<name>A0A660SK09_UNCT6</name>
<dbReference type="GO" id="GO:0005524">
    <property type="term" value="F:ATP binding"/>
    <property type="evidence" value="ECO:0007669"/>
    <property type="project" value="UniProtKB-UniRule"/>
</dbReference>
<dbReference type="NCBIfam" id="TIGR00671">
    <property type="entry name" value="baf"/>
    <property type="match status" value="1"/>
</dbReference>
<gene>
    <name evidence="16" type="primary">coaX</name>
    <name evidence="17" type="ORF">DRP43_02790</name>
</gene>
<evidence type="ECO:0000256" key="9">
    <source>
        <dbReference type="ARBA" id="ARBA00022741"/>
    </source>
</evidence>
<protein>
    <recommendedName>
        <fullName evidence="15 16">Type III pantothenate kinase</fullName>
        <ecNumber evidence="6 16">2.7.1.33</ecNumber>
    </recommendedName>
    <alternativeName>
        <fullName evidence="16">PanK-III</fullName>
    </alternativeName>
    <alternativeName>
        <fullName evidence="16">Pantothenic acid kinase</fullName>
    </alternativeName>
</protein>
<dbReference type="InterPro" id="IPR043129">
    <property type="entry name" value="ATPase_NBD"/>
</dbReference>
<evidence type="ECO:0000313" key="17">
    <source>
        <dbReference type="EMBL" id="RKX71094.1"/>
    </source>
</evidence>
<comment type="subcellular location">
    <subcellularLocation>
        <location evidence="3 16">Cytoplasm</location>
    </subcellularLocation>
</comment>
<keyword evidence="13 16" id="KW-0173">Coenzyme A biosynthesis</keyword>
<keyword evidence="11 16" id="KW-0067">ATP-binding</keyword>
<keyword evidence="9 16" id="KW-0547">Nucleotide-binding</keyword>
<dbReference type="Pfam" id="PF03309">
    <property type="entry name" value="Pan_kinase"/>
    <property type="match status" value="1"/>
</dbReference>
<comment type="cofactor">
    <cofactor evidence="16">
        <name>NH4(+)</name>
        <dbReference type="ChEBI" id="CHEBI:28938"/>
    </cofactor>
    <cofactor evidence="16">
        <name>K(+)</name>
        <dbReference type="ChEBI" id="CHEBI:29103"/>
    </cofactor>
    <text evidence="16">A monovalent cation. Ammonium or potassium.</text>
</comment>
<dbReference type="EC" id="2.7.1.33" evidence="6 16"/>
<comment type="cofactor">
    <cofactor evidence="2">
        <name>K(+)</name>
        <dbReference type="ChEBI" id="CHEBI:29103"/>
    </cofactor>
</comment>
<evidence type="ECO:0000256" key="6">
    <source>
        <dbReference type="ARBA" id="ARBA00012102"/>
    </source>
</evidence>
<evidence type="ECO:0000256" key="5">
    <source>
        <dbReference type="ARBA" id="ARBA00011738"/>
    </source>
</evidence>
<comment type="catalytic activity">
    <reaction evidence="1 16">
        <text>(R)-pantothenate + ATP = (R)-4'-phosphopantothenate + ADP + H(+)</text>
        <dbReference type="Rhea" id="RHEA:16373"/>
        <dbReference type="ChEBI" id="CHEBI:10986"/>
        <dbReference type="ChEBI" id="CHEBI:15378"/>
        <dbReference type="ChEBI" id="CHEBI:29032"/>
        <dbReference type="ChEBI" id="CHEBI:30616"/>
        <dbReference type="ChEBI" id="CHEBI:456216"/>
        <dbReference type="EC" id="2.7.1.33"/>
    </reaction>
</comment>
<evidence type="ECO:0000256" key="12">
    <source>
        <dbReference type="ARBA" id="ARBA00022958"/>
    </source>
</evidence>
<evidence type="ECO:0000256" key="13">
    <source>
        <dbReference type="ARBA" id="ARBA00022993"/>
    </source>
</evidence>
<evidence type="ECO:0000256" key="10">
    <source>
        <dbReference type="ARBA" id="ARBA00022777"/>
    </source>
</evidence>
<evidence type="ECO:0000256" key="14">
    <source>
        <dbReference type="ARBA" id="ARBA00038036"/>
    </source>
</evidence>
<evidence type="ECO:0000256" key="3">
    <source>
        <dbReference type="ARBA" id="ARBA00004496"/>
    </source>
</evidence>
<keyword evidence="7 16" id="KW-0963">Cytoplasm</keyword>
<comment type="caution">
    <text evidence="16">Lacks conserved residue(s) required for the propagation of feature annotation.</text>
</comment>
<evidence type="ECO:0000256" key="7">
    <source>
        <dbReference type="ARBA" id="ARBA00022490"/>
    </source>
</evidence>
<feature type="binding site" evidence="16">
    <location>
        <position position="113"/>
    </location>
    <ligand>
        <name>ATP</name>
        <dbReference type="ChEBI" id="CHEBI:30616"/>
    </ligand>
</feature>
<proteinExistence type="inferred from homology"/>
<dbReference type="GO" id="GO:0004594">
    <property type="term" value="F:pantothenate kinase activity"/>
    <property type="evidence" value="ECO:0007669"/>
    <property type="project" value="UniProtKB-UniRule"/>
</dbReference>
<feature type="active site" description="Proton acceptor" evidence="16">
    <location>
        <position position="91"/>
    </location>
</feature>
<keyword evidence="8 16" id="KW-0808">Transferase</keyword>
<dbReference type="GO" id="GO:0015937">
    <property type="term" value="P:coenzyme A biosynthetic process"/>
    <property type="evidence" value="ECO:0007669"/>
    <property type="project" value="UniProtKB-UniRule"/>
</dbReference>
<evidence type="ECO:0000256" key="8">
    <source>
        <dbReference type="ARBA" id="ARBA00022679"/>
    </source>
</evidence>
<feature type="binding site" evidence="16">
    <location>
        <begin position="89"/>
        <end position="92"/>
    </location>
    <ligand>
        <name>substrate</name>
    </ligand>
</feature>
<dbReference type="PANTHER" id="PTHR34265">
    <property type="entry name" value="TYPE III PANTOTHENATE KINASE"/>
    <property type="match status" value="1"/>
</dbReference>
<comment type="similarity">
    <text evidence="14 16">Belongs to the type III pantothenate kinase family.</text>
</comment>
<evidence type="ECO:0000256" key="11">
    <source>
        <dbReference type="ARBA" id="ARBA00022840"/>
    </source>
</evidence>
<feature type="binding site" evidence="16">
    <location>
        <position position="165"/>
    </location>
    <ligand>
        <name>substrate</name>
    </ligand>
</feature>
<dbReference type="GO" id="GO:0005737">
    <property type="term" value="C:cytoplasm"/>
    <property type="evidence" value="ECO:0007669"/>
    <property type="project" value="UniProtKB-SubCell"/>
</dbReference>
<evidence type="ECO:0000256" key="4">
    <source>
        <dbReference type="ARBA" id="ARBA00005225"/>
    </source>
</evidence>
<dbReference type="UniPathway" id="UPA00241">
    <property type="reaction ID" value="UER00352"/>
</dbReference>
<evidence type="ECO:0000256" key="2">
    <source>
        <dbReference type="ARBA" id="ARBA00001958"/>
    </source>
</evidence>
<comment type="function">
    <text evidence="16">Catalyzes the phosphorylation of pantothenate (Pan), the first step in CoA biosynthesis.</text>
</comment>
<accession>A0A660SK09</accession>
<evidence type="ECO:0000256" key="1">
    <source>
        <dbReference type="ARBA" id="ARBA00001206"/>
    </source>
</evidence>
<evidence type="ECO:0000256" key="15">
    <source>
        <dbReference type="ARBA" id="ARBA00040883"/>
    </source>
</evidence>
<dbReference type="AlphaFoldDB" id="A0A660SK09"/>
<comment type="pathway">
    <text evidence="4 16">Cofactor biosynthesis; coenzyme A biosynthesis; CoA from (R)-pantothenate: step 1/5.</text>
</comment>
<reference evidence="17 18" key="1">
    <citation type="submission" date="2018-06" db="EMBL/GenBank/DDBJ databases">
        <title>Extensive metabolic versatility and redundancy in microbially diverse, dynamic hydrothermal sediments.</title>
        <authorList>
            <person name="Dombrowski N."/>
            <person name="Teske A."/>
            <person name="Baker B.J."/>
        </authorList>
    </citation>
    <scope>NUCLEOTIDE SEQUENCE [LARGE SCALE GENOMIC DNA]</scope>
    <source>
        <strain evidence="17">B10_G13</strain>
    </source>
</reference>
<feature type="binding site" evidence="16">
    <location>
        <begin position="6"/>
        <end position="13"/>
    </location>
    <ligand>
        <name>ATP</name>
        <dbReference type="ChEBI" id="CHEBI:30616"/>
    </ligand>
</feature>
<dbReference type="EMBL" id="QNBD01000105">
    <property type="protein sequence ID" value="RKX71094.1"/>
    <property type="molecule type" value="Genomic_DNA"/>
</dbReference>
<comment type="subunit">
    <text evidence="5 16">Homodimer.</text>
</comment>
<feature type="binding site" evidence="16">
    <location>
        <position position="75"/>
    </location>
    <ligand>
        <name>substrate</name>
    </ligand>
</feature>
<dbReference type="CDD" id="cd24015">
    <property type="entry name" value="ASKHA_NBD_PanK-III"/>
    <property type="match status" value="1"/>
</dbReference>
<evidence type="ECO:0000313" key="18">
    <source>
        <dbReference type="Proteomes" id="UP000271125"/>
    </source>
</evidence>
<dbReference type="InterPro" id="IPR004619">
    <property type="entry name" value="Type_III_PanK"/>
</dbReference>
<dbReference type="HAMAP" id="MF_01274">
    <property type="entry name" value="Pantothen_kinase_3"/>
    <property type="match status" value="1"/>
</dbReference>
<organism evidence="17 18">
    <name type="scientific">candidate division TA06 bacterium</name>
    <dbReference type="NCBI Taxonomy" id="2250710"/>
    <lineage>
        <taxon>Bacteria</taxon>
        <taxon>Bacteria division TA06</taxon>
    </lineage>
</organism>
<dbReference type="PANTHER" id="PTHR34265:SF1">
    <property type="entry name" value="TYPE III PANTOTHENATE KINASE"/>
    <property type="match status" value="1"/>
</dbReference>
<dbReference type="Gene3D" id="3.30.420.40">
    <property type="match status" value="2"/>
</dbReference>